<comment type="caution">
    <text evidence="1">The sequence shown here is derived from an EMBL/GenBank/DDBJ whole genome shotgun (WGS) entry which is preliminary data.</text>
</comment>
<protein>
    <submittedName>
        <fullName evidence="1">Nucleotide pyrophosphatase</fullName>
    </submittedName>
</protein>
<dbReference type="RefSeq" id="WP_102651810.1">
    <property type="nucleotide sequence ID" value="NZ_PNRF01000007.1"/>
</dbReference>
<dbReference type="Gene3D" id="3.40.720.10">
    <property type="entry name" value="Alkaline Phosphatase, subunit A"/>
    <property type="match status" value="2"/>
</dbReference>
<dbReference type="Proteomes" id="UP000235803">
    <property type="component" value="Unassembled WGS sequence"/>
</dbReference>
<dbReference type="AlphaFoldDB" id="A0A2N7UAB9"/>
<dbReference type="EMBL" id="PNRF01000007">
    <property type="protein sequence ID" value="PMR77396.1"/>
    <property type="molecule type" value="Genomic_DNA"/>
</dbReference>
<gene>
    <name evidence="1" type="ORF">C1H69_02365</name>
</gene>
<dbReference type="InterPro" id="IPR002591">
    <property type="entry name" value="Phosphodiest/P_Trfase"/>
</dbReference>
<dbReference type="GO" id="GO:0016787">
    <property type="term" value="F:hydrolase activity"/>
    <property type="evidence" value="ECO:0007669"/>
    <property type="project" value="UniProtKB-ARBA"/>
</dbReference>
<evidence type="ECO:0000313" key="2">
    <source>
        <dbReference type="Proteomes" id="UP000235803"/>
    </source>
</evidence>
<organism evidence="1 2">
    <name type="scientific">Billgrantia endophytica</name>
    <dbReference type="NCBI Taxonomy" id="2033802"/>
    <lineage>
        <taxon>Bacteria</taxon>
        <taxon>Pseudomonadati</taxon>
        <taxon>Pseudomonadota</taxon>
        <taxon>Gammaproteobacteria</taxon>
        <taxon>Oceanospirillales</taxon>
        <taxon>Halomonadaceae</taxon>
        <taxon>Billgrantia</taxon>
    </lineage>
</organism>
<dbReference type="GO" id="GO:0005773">
    <property type="term" value="C:vacuole"/>
    <property type="evidence" value="ECO:0007669"/>
    <property type="project" value="TreeGrafter"/>
</dbReference>
<evidence type="ECO:0000313" key="1">
    <source>
        <dbReference type="EMBL" id="PMR77396.1"/>
    </source>
</evidence>
<name>A0A2N7UAB9_9GAMM</name>
<keyword evidence="2" id="KW-1185">Reference proteome</keyword>
<dbReference type="Pfam" id="PF01663">
    <property type="entry name" value="Phosphodiest"/>
    <property type="match status" value="1"/>
</dbReference>
<reference evidence="1 2" key="1">
    <citation type="submission" date="2018-01" db="EMBL/GenBank/DDBJ databases">
        <title>Halomonas endophytica sp. nov., isolated from storage liquid in the stems of Populus euphratica.</title>
        <authorList>
            <person name="Chen C."/>
        </authorList>
    </citation>
    <scope>NUCLEOTIDE SEQUENCE [LARGE SCALE GENOMIC DNA]</scope>
    <source>
        <strain evidence="1 2">MC28</strain>
    </source>
</reference>
<dbReference type="InterPro" id="IPR017850">
    <property type="entry name" value="Alkaline_phosphatase_core_sf"/>
</dbReference>
<dbReference type="PANTHER" id="PTHR10151">
    <property type="entry name" value="ECTONUCLEOTIDE PYROPHOSPHATASE/PHOSPHODIESTERASE"/>
    <property type="match status" value="1"/>
</dbReference>
<dbReference type="OrthoDB" id="1956004at2"/>
<proteinExistence type="predicted"/>
<dbReference type="SUPFAM" id="SSF53649">
    <property type="entry name" value="Alkaline phosphatase-like"/>
    <property type="match status" value="1"/>
</dbReference>
<dbReference type="PANTHER" id="PTHR10151:SF120">
    <property type="entry name" value="BIS(5'-ADENOSYL)-TRIPHOSPHATASE"/>
    <property type="match status" value="1"/>
</dbReference>
<sequence length="428" mass="45338">MRRVVAVILDGLRRDFVRPDTTPHLARFKERCQWFAAHRSMAPSVTRVCSSSFATGCLPMRHEVEGNTLALVEDGRFAVHDVGQPGFFAHKRRVTGRSLAAPTLAERLHNHGGAVLFSNVSPGAAYAHDPDGHGFVYHRAGSFGPGGKPVAPERALGIGPDITGDRIMAERFVAETLTAHEPAFALIWLGHPDTTQHAVPLGSPEHLAALKSADEHVALVIDAVDRLRAAGDDVLLLVGSDHGHQTVHSVVDVEAETAKLGYADAITANDLIIVPNGTSVLVYASEAGRPLVPQLTERLAAQPWVGEVLAGSALARIGQTERRGLALFLSLTADHEVNAFGVPGRSYAAKPRGGKADRLGCGQHGGLGTYEQSPVLAIEGSGFTAGAAVDHPSSLIDIAPTVLCHLDLPSNGMDGRSLQNPPAMELFR</sequence>
<accession>A0A2N7UAB9</accession>